<proteinExistence type="predicted"/>
<feature type="transmembrane region" description="Helical" evidence="2">
    <location>
        <begin position="126"/>
        <end position="149"/>
    </location>
</feature>
<feature type="compositionally biased region" description="Basic residues" evidence="1">
    <location>
        <begin position="438"/>
        <end position="449"/>
    </location>
</feature>
<evidence type="ECO:0000256" key="2">
    <source>
        <dbReference type="SAM" id="Phobius"/>
    </source>
</evidence>
<evidence type="ECO:0000313" key="3">
    <source>
        <dbReference type="EMBL" id="MVA97999.1"/>
    </source>
</evidence>
<keyword evidence="4" id="KW-1185">Reference proteome</keyword>
<feature type="transmembrane region" description="Helical" evidence="2">
    <location>
        <begin position="55"/>
        <end position="80"/>
    </location>
</feature>
<name>A0A844QJZ2_9HYPH</name>
<feature type="transmembrane region" description="Helical" evidence="2">
    <location>
        <begin position="359"/>
        <end position="384"/>
    </location>
</feature>
<gene>
    <name evidence="3" type="ORF">GN330_12165</name>
</gene>
<feature type="transmembrane region" description="Helical" evidence="2">
    <location>
        <begin position="86"/>
        <end position="105"/>
    </location>
</feature>
<feature type="region of interest" description="Disordered" evidence="1">
    <location>
        <begin position="398"/>
        <end position="456"/>
    </location>
</feature>
<evidence type="ECO:0000313" key="4">
    <source>
        <dbReference type="Proteomes" id="UP000463224"/>
    </source>
</evidence>
<organism evidence="3 4">
    <name type="scientific">Nitratireductor arenosus</name>
    <dbReference type="NCBI Taxonomy" id="2682096"/>
    <lineage>
        <taxon>Bacteria</taxon>
        <taxon>Pseudomonadati</taxon>
        <taxon>Pseudomonadota</taxon>
        <taxon>Alphaproteobacteria</taxon>
        <taxon>Hyphomicrobiales</taxon>
        <taxon>Phyllobacteriaceae</taxon>
        <taxon>Nitratireductor</taxon>
    </lineage>
</organism>
<keyword evidence="2" id="KW-0812">Transmembrane</keyword>
<keyword evidence="2" id="KW-1133">Transmembrane helix</keyword>
<protein>
    <submittedName>
        <fullName evidence="3">Uncharacterized protein</fullName>
    </submittedName>
</protein>
<reference evidence="3 4" key="1">
    <citation type="submission" date="2019-12" db="EMBL/GenBank/DDBJ databases">
        <title>Nitratireductor arenosus sp. nov., Isolated from sea sand, Jeju island, South Korea.</title>
        <authorList>
            <person name="Kim W."/>
        </authorList>
    </citation>
    <scope>NUCLEOTIDE SEQUENCE [LARGE SCALE GENOMIC DNA]</scope>
    <source>
        <strain evidence="3 4">CAU 1489</strain>
    </source>
</reference>
<accession>A0A844QJZ2</accession>
<dbReference type="EMBL" id="WPHG01000003">
    <property type="protein sequence ID" value="MVA97999.1"/>
    <property type="molecule type" value="Genomic_DNA"/>
</dbReference>
<dbReference type="AlphaFoldDB" id="A0A844QJZ2"/>
<evidence type="ECO:0000256" key="1">
    <source>
        <dbReference type="SAM" id="MobiDB-lite"/>
    </source>
</evidence>
<keyword evidence="2" id="KW-0472">Membrane</keyword>
<dbReference type="Proteomes" id="UP000463224">
    <property type="component" value="Unassembled WGS sequence"/>
</dbReference>
<comment type="caution">
    <text evidence="3">The sequence shown here is derived from an EMBL/GenBank/DDBJ whole genome shotgun (WGS) entry which is preliminary data.</text>
</comment>
<sequence>MRRLRPEGVGQTLRAAFLPQLQPSPDRQLTDQGVFVMADPHTNDPVRLPARRLPALLDIALPAVAVGSGAMLFMAVPNIIGGDDLWSWTKAITLALSATVVGYAVNKLAIERGAPQAVRGYRMAGILSVGSILAVGGGLFAATYSGLVFKHVTELQLQEHGAALSVHVSTQGAAAAKTGQVTPAIGSITTDLRQKADCEIESSCVSGRGNGGRGPVARALDERAGRAEAIAGQVANGERMRGLRLDELNGLIGDYQGVLADDEVPISERRVELAGIDARVRQVAGELAEAVPVAMLSAFAGELKGGVEIPGRPAAQASLNAILARHGQGLDDVIGSVERLEMAPPAFPKRTGVSDTLGYFGHFLPVAAIAAVVELIFPLALWLYTFMALHWEGHVKEAGQRRGRPGTGDDDPSSSSGNGALPPQEQLTDTNVAAFLPPRRRRNGRGARRGRFDSLN</sequence>
<dbReference type="RefSeq" id="WP_156712988.1">
    <property type="nucleotide sequence ID" value="NZ_WPHG01000003.1"/>
</dbReference>